<dbReference type="GeneID" id="102837489"/>
<protein>
    <submittedName>
        <fullName evidence="2">Chondrosarcoma-associated gene 2/3 protein-like</fullName>
    </submittedName>
</protein>
<reference evidence="2" key="1">
    <citation type="submission" date="2025-08" db="UniProtKB">
        <authorList>
            <consortium name="RefSeq"/>
        </authorList>
    </citation>
    <scope>IDENTIFICATION</scope>
    <source>
        <tissue evidence="2">Spleen</tissue>
    </source>
</reference>
<keyword evidence="1" id="KW-1185">Reference proteome</keyword>
<sequence>MCYKKVWVGLVQLVEGLKPKTEFLREKEILFQDCNIKIMPEFLACQPALQTLNSRSPQ</sequence>
<dbReference type="Proteomes" id="UP000504623">
    <property type="component" value="Unplaced"/>
</dbReference>
<organism evidence="1 2">
    <name type="scientific">Chrysochloris asiatica</name>
    <name type="common">Cape golden mole</name>
    <dbReference type="NCBI Taxonomy" id="185453"/>
    <lineage>
        <taxon>Eukaryota</taxon>
        <taxon>Metazoa</taxon>
        <taxon>Chordata</taxon>
        <taxon>Craniata</taxon>
        <taxon>Vertebrata</taxon>
        <taxon>Euteleostomi</taxon>
        <taxon>Mammalia</taxon>
        <taxon>Eutheria</taxon>
        <taxon>Afrotheria</taxon>
        <taxon>Chrysochloridae</taxon>
        <taxon>Chrysochlorinae</taxon>
        <taxon>Chrysochloris</taxon>
    </lineage>
</organism>
<evidence type="ECO:0000313" key="2">
    <source>
        <dbReference type="RefSeq" id="XP_006830900.1"/>
    </source>
</evidence>
<name>A0A9B0WE65_CHRAS</name>
<accession>A0A9B0WE65</accession>
<evidence type="ECO:0000313" key="1">
    <source>
        <dbReference type="Proteomes" id="UP000504623"/>
    </source>
</evidence>
<dbReference type="RefSeq" id="XP_006830900.1">
    <property type="nucleotide sequence ID" value="XM_006830837.1"/>
</dbReference>
<dbReference type="AlphaFoldDB" id="A0A9B0WE65"/>
<dbReference type="OrthoDB" id="9463122at2759"/>
<proteinExistence type="predicted"/>
<gene>
    <name evidence="2" type="primary">LOC102837489</name>
</gene>